<evidence type="ECO:0000256" key="5">
    <source>
        <dbReference type="ARBA" id="ARBA00022777"/>
    </source>
</evidence>
<keyword evidence="3" id="KW-0597">Phosphoprotein</keyword>
<dbReference type="SMART" id="SM00387">
    <property type="entry name" value="HATPase_c"/>
    <property type="match status" value="1"/>
</dbReference>
<keyword evidence="7 8" id="KW-0472">Membrane</keyword>
<dbReference type="Gene3D" id="3.30.450.20">
    <property type="entry name" value="PAS domain"/>
    <property type="match status" value="2"/>
</dbReference>
<gene>
    <name evidence="10" type="ORF">VVR66_13975</name>
</gene>
<keyword evidence="2" id="KW-1003">Cell membrane</keyword>
<dbReference type="PANTHER" id="PTHR43547">
    <property type="entry name" value="TWO-COMPONENT HISTIDINE KINASE"/>
    <property type="match status" value="1"/>
</dbReference>
<evidence type="ECO:0000256" key="2">
    <source>
        <dbReference type="ARBA" id="ARBA00022475"/>
    </source>
</evidence>
<evidence type="ECO:0000313" key="10">
    <source>
        <dbReference type="EMBL" id="MEX3595823.1"/>
    </source>
</evidence>
<comment type="caution">
    <text evidence="10">The sequence shown here is derived from an EMBL/GenBank/DDBJ whole genome shotgun (WGS) entry which is preliminary data.</text>
</comment>
<comment type="subcellular location">
    <subcellularLocation>
        <location evidence="1">Cell membrane</location>
        <topology evidence="1">Multi-pass membrane protein</topology>
    </subcellularLocation>
</comment>
<evidence type="ECO:0000256" key="7">
    <source>
        <dbReference type="ARBA" id="ARBA00023136"/>
    </source>
</evidence>
<proteinExistence type="predicted"/>
<dbReference type="Gene3D" id="3.30.565.10">
    <property type="entry name" value="Histidine kinase-like ATPase, C-terminal domain"/>
    <property type="match status" value="1"/>
</dbReference>
<feature type="transmembrane region" description="Helical" evidence="8">
    <location>
        <begin position="165"/>
        <end position="187"/>
    </location>
</feature>
<dbReference type="SUPFAM" id="SSF103190">
    <property type="entry name" value="Sensory domain-like"/>
    <property type="match status" value="1"/>
</dbReference>
<organism evidence="10 11">
    <name type="scientific">Kocuria carniphila</name>
    <dbReference type="NCBI Taxonomy" id="262208"/>
    <lineage>
        <taxon>Bacteria</taxon>
        <taxon>Bacillati</taxon>
        <taxon>Actinomycetota</taxon>
        <taxon>Actinomycetes</taxon>
        <taxon>Micrococcales</taxon>
        <taxon>Micrococcaceae</taxon>
        <taxon>Kocuria</taxon>
    </lineage>
</organism>
<dbReference type="InterPro" id="IPR029151">
    <property type="entry name" value="Sensor-like_sf"/>
</dbReference>
<evidence type="ECO:0000256" key="8">
    <source>
        <dbReference type="SAM" id="Phobius"/>
    </source>
</evidence>
<keyword evidence="10" id="KW-0067">ATP-binding</keyword>
<keyword evidence="11" id="KW-1185">Reference proteome</keyword>
<keyword evidence="4 8" id="KW-0812">Transmembrane</keyword>
<evidence type="ECO:0000313" key="11">
    <source>
        <dbReference type="Proteomes" id="UP001558481"/>
    </source>
</evidence>
<keyword evidence="10" id="KW-0547">Nucleotide-binding</keyword>
<evidence type="ECO:0000256" key="1">
    <source>
        <dbReference type="ARBA" id="ARBA00004651"/>
    </source>
</evidence>
<dbReference type="InterPro" id="IPR005467">
    <property type="entry name" value="His_kinase_dom"/>
</dbReference>
<dbReference type="PROSITE" id="PS50109">
    <property type="entry name" value="HIS_KIN"/>
    <property type="match status" value="1"/>
</dbReference>
<name>A0ABV3V7C8_9MICC</name>
<dbReference type="SUPFAM" id="SSF55874">
    <property type="entry name" value="ATPase domain of HSP90 chaperone/DNA topoisomerase II/histidine kinase"/>
    <property type="match status" value="1"/>
</dbReference>
<reference evidence="10 11" key="1">
    <citation type="journal article" date="2024" name="Fungal Genet. Biol.">
        <title>The porcine skin microbiome exhibits broad fungal antagonism.</title>
        <authorList>
            <person name="De La Cruz K.F."/>
            <person name="Townsend E.C."/>
            <person name="Alex Cheong J.Z."/>
            <person name="Salamzade R."/>
            <person name="Liu A."/>
            <person name="Sandstrom S."/>
            <person name="Davila E."/>
            <person name="Huang L."/>
            <person name="Xu K.H."/>
            <person name="Wu S.Y."/>
            <person name="Meudt J.J."/>
            <person name="Shanmuganayagam D."/>
            <person name="Gibson A.L.F."/>
            <person name="Kalan L.R."/>
        </authorList>
    </citation>
    <scope>NUCLEOTIDE SEQUENCE [LARGE SCALE GENOMIC DNA]</scope>
    <source>
        <strain evidence="10 11">LK2625</strain>
    </source>
</reference>
<dbReference type="EMBL" id="JAYWLU010000017">
    <property type="protein sequence ID" value="MEX3595823.1"/>
    <property type="molecule type" value="Genomic_DNA"/>
</dbReference>
<sequence>MSLAKRFLALQLGLVIVISVVVALVMIQQTRSWVTLRAESVTRAATSVMAQDPFVRDGMKSEDPTARLQAYAHRIEDESDIDFVTLMTPEGTRLTHAIPEFVGHEYSGDRSRALADETYTVTETGQLGPSVRTIAPIFDTDGSIVGLVSSGVLLNQIAQENRQQLPGLALIVLALLVMSSLVSYVLARYLSRATNGQAPESLVRSQALNRAVLAEAREGLVLLDQLGRPVLANLRARHLLDMKPAADDAAQAQRRRSVTLRRRNEPLPTEILPTVIRELVDGQREFLDEWCTVGTRTLIVSCVKASRDSKLRVLIVQDHTELTRLSGELDTVRTMAAGLRAQTHEHANRMHTVVSLLELERYPQALEFAASNLTVTRDLGTTVTESVADPYLSALLLGKTAEAHERGVDLQVVVHGEIPASTADPSEVVSVVGNLVDNAIYAAASNQDREEPAVEVELAPSERPGYVQLTVADTGPGVDPEVADSLFDRGVSTKPTGGSMRGVGLHLAYQIAESWGTRLSFVNDAGAVFTVEIPVHDSARDAEEDDS</sequence>
<dbReference type="InterPro" id="IPR003594">
    <property type="entry name" value="HATPase_dom"/>
</dbReference>
<accession>A0ABV3V7C8</accession>
<evidence type="ECO:0000259" key="9">
    <source>
        <dbReference type="PROSITE" id="PS50109"/>
    </source>
</evidence>
<dbReference type="InterPro" id="IPR036890">
    <property type="entry name" value="HATPase_C_sf"/>
</dbReference>
<keyword evidence="5" id="KW-0418">Kinase</keyword>
<dbReference type="PANTHER" id="PTHR43547:SF10">
    <property type="entry name" value="SENSOR HISTIDINE KINASE DCUS"/>
    <property type="match status" value="1"/>
</dbReference>
<dbReference type="GO" id="GO:0005524">
    <property type="term" value="F:ATP binding"/>
    <property type="evidence" value="ECO:0007669"/>
    <property type="project" value="UniProtKB-KW"/>
</dbReference>
<dbReference type="RefSeq" id="WP_368630330.1">
    <property type="nucleotide sequence ID" value="NZ_JAYWLU010000017.1"/>
</dbReference>
<dbReference type="InterPro" id="IPR033463">
    <property type="entry name" value="sCache_3"/>
</dbReference>
<evidence type="ECO:0000256" key="6">
    <source>
        <dbReference type="ARBA" id="ARBA00022989"/>
    </source>
</evidence>
<evidence type="ECO:0000256" key="4">
    <source>
        <dbReference type="ARBA" id="ARBA00022692"/>
    </source>
</evidence>
<protein>
    <submittedName>
        <fullName evidence="10">ATP-binding protein</fullName>
    </submittedName>
</protein>
<evidence type="ECO:0000256" key="3">
    <source>
        <dbReference type="ARBA" id="ARBA00022553"/>
    </source>
</evidence>
<dbReference type="Pfam" id="PF17203">
    <property type="entry name" value="sCache_3_2"/>
    <property type="match status" value="1"/>
</dbReference>
<dbReference type="Pfam" id="PF02518">
    <property type="entry name" value="HATPase_c"/>
    <property type="match status" value="1"/>
</dbReference>
<feature type="domain" description="Histidine kinase" evidence="9">
    <location>
        <begin position="313"/>
        <end position="537"/>
    </location>
</feature>
<keyword evidence="5" id="KW-0808">Transferase</keyword>
<keyword evidence="6 8" id="KW-1133">Transmembrane helix</keyword>
<dbReference type="Proteomes" id="UP001558481">
    <property type="component" value="Unassembled WGS sequence"/>
</dbReference>